<evidence type="ECO:0000259" key="8">
    <source>
        <dbReference type="Pfam" id="PF04542"/>
    </source>
</evidence>
<dbReference type="PANTHER" id="PTHR43133">
    <property type="entry name" value="RNA POLYMERASE ECF-TYPE SIGMA FACTO"/>
    <property type="match status" value="1"/>
</dbReference>
<comment type="similarity">
    <text evidence="1">Belongs to the sigma-70 factor family. ECF subfamily.</text>
</comment>
<dbReference type="InterPro" id="IPR014325">
    <property type="entry name" value="RNA_pol_sigma-E_actinobac"/>
</dbReference>
<keyword evidence="2" id="KW-0805">Transcription regulation</keyword>
<dbReference type="SUPFAM" id="SSF88659">
    <property type="entry name" value="Sigma3 and sigma4 domains of RNA polymerase sigma factors"/>
    <property type="match status" value="1"/>
</dbReference>
<keyword evidence="7" id="KW-0812">Transmembrane</keyword>
<proteinExistence type="inferred from homology"/>
<dbReference type="GO" id="GO:0006352">
    <property type="term" value="P:DNA-templated transcription initiation"/>
    <property type="evidence" value="ECO:0007669"/>
    <property type="project" value="InterPro"/>
</dbReference>
<feature type="domain" description="RNA polymerase sigma-70 region 2" evidence="8">
    <location>
        <begin position="23"/>
        <end position="84"/>
    </location>
</feature>
<keyword evidence="7" id="KW-0472">Membrane</keyword>
<dbReference type="InterPro" id="IPR013324">
    <property type="entry name" value="RNA_pol_sigma_r3/r4-like"/>
</dbReference>
<dbReference type="InterPro" id="IPR013325">
    <property type="entry name" value="RNA_pol_sigma_r2"/>
</dbReference>
<dbReference type="Gene3D" id="1.10.10.10">
    <property type="entry name" value="Winged helix-like DNA-binding domain superfamily/Winged helix DNA-binding domain"/>
    <property type="match status" value="1"/>
</dbReference>
<dbReference type="Gene3D" id="1.10.1740.10">
    <property type="match status" value="1"/>
</dbReference>
<gene>
    <name evidence="10" type="ORF">Cci01nite_56720</name>
</gene>
<dbReference type="Proteomes" id="UP000659904">
    <property type="component" value="Unassembled WGS sequence"/>
</dbReference>
<evidence type="ECO:0000256" key="6">
    <source>
        <dbReference type="SAM" id="MobiDB-lite"/>
    </source>
</evidence>
<evidence type="ECO:0000256" key="3">
    <source>
        <dbReference type="ARBA" id="ARBA00023082"/>
    </source>
</evidence>
<keyword evidence="3" id="KW-0731">Sigma factor</keyword>
<evidence type="ECO:0000259" key="9">
    <source>
        <dbReference type="Pfam" id="PF08281"/>
    </source>
</evidence>
<reference evidence="10 11" key="1">
    <citation type="submission" date="2021-01" db="EMBL/GenBank/DDBJ databases">
        <title>Whole genome shotgun sequence of Catellatospora citrea NBRC 14495.</title>
        <authorList>
            <person name="Komaki H."/>
            <person name="Tamura T."/>
        </authorList>
    </citation>
    <scope>NUCLEOTIDE SEQUENCE [LARGE SCALE GENOMIC DNA]</scope>
    <source>
        <strain evidence="10 11">NBRC 14495</strain>
    </source>
</reference>
<evidence type="ECO:0000256" key="1">
    <source>
        <dbReference type="ARBA" id="ARBA00010641"/>
    </source>
</evidence>
<dbReference type="GO" id="GO:0003677">
    <property type="term" value="F:DNA binding"/>
    <property type="evidence" value="ECO:0007669"/>
    <property type="project" value="UniProtKB-KW"/>
</dbReference>
<dbReference type="InterPro" id="IPR007627">
    <property type="entry name" value="RNA_pol_sigma70_r2"/>
</dbReference>
<evidence type="ECO:0008006" key="12">
    <source>
        <dbReference type="Google" id="ProtNLM"/>
    </source>
</evidence>
<dbReference type="InterPro" id="IPR036388">
    <property type="entry name" value="WH-like_DNA-bd_sf"/>
</dbReference>
<feature type="region of interest" description="Disordered" evidence="6">
    <location>
        <begin position="231"/>
        <end position="259"/>
    </location>
</feature>
<name>A0A8J3KNQ2_9ACTN</name>
<dbReference type="Pfam" id="PF08281">
    <property type="entry name" value="Sigma70_r4_2"/>
    <property type="match status" value="1"/>
</dbReference>
<dbReference type="SUPFAM" id="SSF88946">
    <property type="entry name" value="Sigma2 domain of RNA polymerase sigma factors"/>
    <property type="match status" value="1"/>
</dbReference>
<comment type="caution">
    <text evidence="10">The sequence shown here is derived from an EMBL/GenBank/DDBJ whole genome shotgun (WGS) entry which is preliminary data.</text>
</comment>
<dbReference type="CDD" id="cd06171">
    <property type="entry name" value="Sigma70_r4"/>
    <property type="match status" value="1"/>
</dbReference>
<keyword evidence="4" id="KW-0238">DNA-binding</keyword>
<evidence type="ECO:0000256" key="5">
    <source>
        <dbReference type="ARBA" id="ARBA00023163"/>
    </source>
</evidence>
<dbReference type="InterPro" id="IPR013249">
    <property type="entry name" value="RNA_pol_sigma70_r4_t2"/>
</dbReference>
<dbReference type="GO" id="GO:0016987">
    <property type="term" value="F:sigma factor activity"/>
    <property type="evidence" value="ECO:0007669"/>
    <property type="project" value="UniProtKB-KW"/>
</dbReference>
<evidence type="ECO:0000256" key="4">
    <source>
        <dbReference type="ARBA" id="ARBA00023125"/>
    </source>
</evidence>
<dbReference type="PANTHER" id="PTHR43133:SF50">
    <property type="entry name" value="ECF RNA POLYMERASE SIGMA FACTOR SIGM"/>
    <property type="match status" value="1"/>
</dbReference>
<evidence type="ECO:0000313" key="11">
    <source>
        <dbReference type="Proteomes" id="UP000659904"/>
    </source>
</evidence>
<evidence type="ECO:0000313" key="10">
    <source>
        <dbReference type="EMBL" id="GIG00579.1"/>
    </source>
</evidence>
<keyword evidence="5" id="KW-0804">Transcription</keyword>
<accession>A0A8J3KNQ2</accession>
<feature type="transmembrane region" description="Helical" evidence="7">
    <location>
        <begin position="203"/>
        <end position="225"/>
    </location>
</feature>
<feature type="domain" description="RNA polymerase sigma factor 70 region 4 type 2" evidence="9">
    <location>
        <begin position="113"/>
        <end position="163"/>
    </location>
</feature>
<dbReference type="NCBIfam" id="TIGR02937">
    <property type="entry name" value="sigma70-ECF"/>
    <property type="match status" value="1"/>
</dbReference>
<dbReference type="InterPro" id="IPR039425">
    <property type="entry name" value="RNA_pol_sigma-70-like"/>
</dbReference>
<evidence type="ECO:0000256" key="2">
    <source>
        <dbReference type="ARBA" id="ARBA00023015"/>
    </source>
</evidence>
<dbReference type="NCBIfam" id="TIGR02983">
    <property type="entry name" value="SigE-fam_strep"/>
    <property type="match status" value="1"/>
</dbReference>
<protein>
    <recommendedName>
        <fullName evidence="12">RNA polymerase sigma-70 factor (Sigma-E family)</fullName>
    </recommendedName>
</protein>
<dbReference type="InterPro" id="IPR014284">
    <property type="entry name" value="RNA_pol_sigma-70_dom"/>
</dbReference>
<evidence type="ECO:0000256" key="7">
    <source>
        <dbReference type="SAM" id="Phobius"/>
    </source>
</evidence>
<dbReference type="Pfam" id="PF04542">
    <property type="entry name" value="Sigma70_r2"/>
    <property type="match status" value="1"/>
</dbReference>
<sequence>MCMAASTVTHLAGEFDSFVRARTAALLRAAYFLTGDQHLAEDLVQSALARTHRAWSNLHATGAADAYTRKTMYHLQVSWWRRRRVAETLTEDFPTRAATGTDLAEATALQVTLRAVLLRLPPRQRAVLVLRFFDDLTEAQTAEVLGVNIGTVKSQTAKALAKLRVLAPELKEFYGGAVGEVRPVDLRDRALASSRQLARRRSAAVSAAAAVAVAVTVVLTLFGPWRGRPVPPAEPTPSASPFAVPGPSPTPVRRYLEDGPPDLGPFRDVTIGVPAWAGARGALCPSGQVRLDAAGTAAGDSLPVWVDSYTETDVDGDGDGDLVAILRCGEGPESPGSEVIAFRRVNGRPVTMGRIVGTRDGFGGIHQVASTDVGVEVELSEHYSDGGKQAVPFQTRTYRLDGTKVRQVAGPTRFEAQPRYANLRVDATDLTLRRTADGRHTGHLTVTVANRGDADVRDLQLHLHLRGDWLEPAGPGWATCTREDLAAPTSVHVRCLGPGVPAGAKEVFEFDFVADTLPSDLNPTPDPAWDVPYSVEAAQWLPNTFEQSEQPTVPFAVVLA</sequence>
<keyword evidence="11" id="KW-1185">Reference proteome</keyword>
<organism evidence="10 11">
    <name type="scientific">Catellatospora citrea</name>
    <dbReference type="NCBI Taxonomy" id="53366"/>
    <lineage>
        <taxon>Bacteria</taxon>
        <taxon>Bacillati</taxon>
        <taxon>Actinomycetota</taxon>
        <taxon>Actinomycetes</taxon>
        <taxon>Micromonosporales</taxon>
        <taxon>Micromonosporaceae</taxon>
        <taxon>Catellatospora</taxon>
    </lineage>
</organism>
<keyword evidence="7" id="KW-1133">Transmembrane helix</keyword>
<dbReference type="EMBL" id="BONH01000029">
    <property type="protein sequence ID" value="GIG00579.1"/>
    <property type="molecule type" value="Genomic_DNA"/>
</dbReference>
<dbReference type="AlphaFoldDB" id="A0A8J3KNQ2"/>